<proteinExistence type="inferred from homology"/>
<evidence type="ECO:0000256" key="1">
    <source>
        <dbReference type="ARBA" id="ARBA00010817"/>
    </source>
</evidence>
<evidence type="ECO:0000313" key="6">
    <source>
        <dbReference type="Proteomes" id="UP001300502"/>
    </source>
</evidence>
<evidence type="ECO:0000256" key="3">
    <source>
        <dbReference type="ARBA" id="ARBA00023204"/>
    </source>
</evidence>
<dbReference type="PANTHER" id="PTHR43003:SF5">
    <property type="entry name" value="DNA-3-METHYLADENINE GLYCOSYLASE"/>
    <property type="match status" value="1"/>
</dbReference>
<dbReference type="SMART" id="SM00478">
    <property type="entry name" value="ENDO3c"/>
    <property type="match status" value="1"/>
</dbReference>
<accession>A0AAV9I9L3</accession>
<evidence type="ECO:0000313" key="5">
    <source>
        <dbReference type="EMBL" id="KAK4524048.1"/>
    </source>
</evidence>
<keyword evidence="2" id="KW-0227">DNA damage</keyword>
<evidence type="ECO:0000256" key="2">
    <source>
        <dbReference type="ARBA" id="ARBA00022763"/>
    </source>
</evidence>
<organism evidence="5 6">
    <name type="scientific">Galdieria yellowstonensis</name>
    <dbReference type="NCBI Taxonomy" id="3028027"/>
    <lineage>
        <taxon>Eukaryota</taxon>
        <taxon>Rhodophyta</taxon>
        <taxon>Bangiophyceae</taxon>
        <taxon>Galdieriales</taxon>
        <taxon>Galdieriaceae</taxon>
        <taxon>Galdieria</taxon>
    </lineage>
</organism>
<comment type="caution">
    <text evidence="5">The sequence shown here is derived from an EMBL/GenBank/DDBJ whole genome shotgun (WGS) entry which is preliminary data.</text>
</comment>
<dbReference type="FunFam" id="1.10.340.30:FF:000004">
    <property type="entry name" value="DNA-3-methyladenine glycosylase II"/>
    <property type="match status" value="1"/>
</dbReference>
<dbReference type="InterPro" id="IPR011257">
    <property type="entry name" value="DNA_glycosylase"/>
</dbReference>
<dbReference type="Gene3D" id="1.10.340.30">
    <property type="entry name" value="Hypothetical protein, domain 2"/>
    <property type="match status" value="1"/>
</dbReference>
<dbReference type="Pfam" id="PF00730">
    <property type="entry name" value="HhH-GPD"/>
    <property type="match status" value="1"/>
</dbReference>
<evidence type="ECO:0000259" key="4">
    <source>
        <dbReference type="SMART" id="SM00478"/>
    </source>
</evidence>
<dbReference type="GO" id="GO:0006307">
    <property type="term" value="P:DNA alkylation repair"/>
    <property type="evidence" value="ECO:0007669"/>
    <property type="project" value="TreeGrafter"/>
</dbReference>
<name>A0AAV9I9L3_9RHOD</name>
<dbReference type="GO" id="GO:0032993">
    <property type="term" value="C:protein-DNA complex"/>
    <property type="evidence" value="ECO:0007669"/>
    <property type="project" value="TreeGrafter"/>
</dbReference>
<dbReference type="Proteomes" id="UP001300502">
    <property type="component" value="Unassembled WGS sequence"/>
</dbReference>
<dbReference type="GO" id="GO:0043916">
    <property type="term" value="F:DNA-7-methylguanine glycosylase activity"/>
    <property type="evidence" value="ECO:0007669"/>
    <property type="project" value="TreeGrafter"/>
</dbReference>
<protein>
    <recommendedName>
        <fullName evidence="4">HhH-GPD domain-containing protein</fullName>
    </recommendedName>
</protein>
<dbReference type="SUPFAM" id="SSF48150">
    <property type="entry name" value="DNA-glycosylase"/>
    <property type="match status" value="1"/>
</dbReference>
<gene>
    <name evidence="5" type="ORF">GAYE_SCF01G1947</name>
</gene>
<feature type="domain" description="HhH-GPD" evidence="4">
    <location>
        <begin position="91"/>
        <end position="252"/>
    </location>
</feature>
<dbReference type="Gene3D" id="1.10.1670.40">
    <property type="match status" value="1"/>
</dbReference>
<dbReference type="InterPro" id="IPR003265">
    <property type="entry name" value="HhH-GPD_domain"/>
</dbReference>
<dbReference type="EMBL" id="JANCYU010000021">
    <property type="protein sequence ID" value="KAK4524048.1"/>
    <property type="molecule type" value="Genomic_DNA"/>
</dbReference>
<dbReference type="GO" id="GO:0008725">
    <property type="term" value="F:DNA-3-methyladenine glycosylase activity"/>
    <property type="evidence" value="ECO:0007669"/>
    <property type="project" value="TreeGrafter"/>
</dbReference>
<keyword evidence="3" id="KW-0234">DNA repair</keyword>
<dbReference type="InterPro" id="IPR051912">
    <property type="entry name" value="Alkylbase_DNA_Glycosylase/TA"/>
</dbReference>
<dbReference type="GO" id="GO:0005634">
    <property type="term" value="C:nucleus"/>
    <property type="evidence" value="ECO:0007669"/>
    <property type="project" value="TreeGrafter"/>
</dbReference>
<dbReference type="AlphaFoldDB" id="A0AAV9I9L3"/>
<keyword evidence="6" id="KW-1185">Reference proteome</keyword>
<dbReference type="PANTHER" id="PTHR43003">
    <property type="entry name" value="DNA-3-METHYLADENINE GLYCOSYLASE"/>
    <property type="match status" value="1"/>
</dbReference>
<dbReference type="GO" id="GO:0032131">
    <property type="term" value="F:alkylated DNA binding"/>
    <property type="evidence" value="ECO:0007669"/>
    <property type="project" value="TreeGrafter"/>
</dbReference>
<comment type="similarity">
    <text evidence="1">Belongs to the alkylbase DNA glycosidase AlkA family.</text>
</comment>
<dbReference type="CDD" id="cd00056">
    <property type="entry name" value="ENDO3c"/>
    <property type="match status" value="1"/>
</dbReference>
<sequence length="264" mass="30360">MAPNPHEESQQLEETINFKKRKLTKPAGITKQTSLHVWVQIENKLADRKELLPVAQFLCQRDCSLSPLIAEYGLPQFERQSVFPSLMKAIVSQQLSGKAAKAIMQRLQVLLQDTVTPIETARRILDLEETQLRQSGLSKRKSEYLKGLAQLFVEGTLQDEKLASLSDDQLMSRLLAVRGVGEWTVHMLMIFALQREDVLPSGDLGVRKGAEKYFGWSSGQQRKWKKAEWEAHFDKYRPYRTYVSWLLWKVNSPQFVIAMQEAEL</sequence>
<reference evidence="5 6" key="1">
    <citation type="submission" date="2022-07" db="EMBL/GenBank/DDBJ databases">
        <title>Genome-wide signatures of adaptation to extreme environments.</title>
        <authorList>
            <person name="Cho C.H."/>
            <person name="Yoon H.S."/>
        </authorList>
    </citation>
    <scope>NUCLEOTIDE SEQUENCE [LARGE SCALE GENOMIC DNA]</scope>
    <source>
        <strain evidence="5 6">108.79 E11</strain>
    </source>
</reference>
<dbReference type="GO" id="GO:0006285">
    <property type="term" value="P:base-excision repair, AP site formation"/>
    <property type="evidence" value="ECO:0007669"/>
    <property type="project" value="TreeGrafter"/>
</dbReference>